<comment type="caution">
    <text evidence="2">The sequence shown here is derived from an EMBL/GenBank/DDBJ whole genome shotgun (WGS) entry which is preliminary data.</text>
</comment>
<dbReference type="KEGG" id="cput:CONPUDRAFT_70707"/>
<evidence type="ECO:0000313" key="2">
    <source>
        <dbReference type="EMBL" id="EIW83750.1"/>
    </source>
</evidence>
<name>A0A5M3MXD6_CONPW</name>
<keyword evidence="1" id="KW-0732">Signal</keyword>
<reference evidence="3" key="1">
    <citation type="journal article" date="2012" name="Science">
        <title>The Paleozoic origin of enzymatic lignin decomposition reconstructed from 31 fungal genomes.</title>
        <authorList>
            <person name="Floudas D."/>
            <person name="Binder M."/>
            <person name="Riley R."/>
            <person name="Barry K."/>
            <person name="Blanchette R.A."/>
            <person name="Henrissat B."/>
            <person name="Martinez A.T."/>
            <person name="Otillar R."/>
            <person name="Spatafora J.W."/>
            <person name="Yadav J.S."/>
            <person name="Aerts A."/>
            <person name="Benoit I."/>
            <person name="Boyd A."/>
            <person name="Carlson A."/>
            <person name="Copeland A."/>
            <person name="Coutinho P.M."/>
            <person name="de Vries R.P."/>
            <person name="Ferreira P."/>
            <person name="Findley K."/>
            <person name="Foster B."/>
            <person name="Gaskell J."/>
            <person name="Glotzer D."/>
            <person name="Gorecki P."/>
            <person name="Heitman J."/>
            <person name="Hesse C."/>
            <person name="Hori C."/>
            <person name="Igarashi K."/>
            <person name="Jurgens J.A."/>
            <person name="Kallen N."/>
            <person name="Kersten P."/>
            <person name="Kohler A."/>
            <person name="Kuees U."/>
            <person name="Kumar T.K.A."/>
            <person name="Kuo A."/>
            <person name="LaButti K."/>
            <person name="Larrondo L.F."/>
            <person name="Lindquist E."/>
            <person name="Ling A."/>
            <person name="Lombard V."/>
            <person name="Lucas S."/>
            <person name="Lundell T."/>
            <person name="Martin R."/>
            <person name="McLaughlin D.J."/>
            <person name="Morgenstern I."/>
            <person name="Morin E."/>
            <person name="Murat C."/>
            <person name="Nagy L.G."/>
            <person name="Nolan M."/>
            <person name="Ohm R.A."/>
            <person name="Patyshakuliyeva A."/>
            <person name="Rokas A."/>
            <person name="Ruiz-Duenas F.J."/>
            <person name="Sabat G."/>
            <person name="Salamov A."/>
            <person name="Samejima M."/>
            <person name="Schmutz J."/>
            <person name="Slot J.C."/>
            <person name="St John F."/>
            <person name="Stenlid J."/>
            <person name="Sun H."/>
            <person name="Sun S."/>
            <person name="Syed K."/>
            <person name="Tsang A."/>
            <person name="Wiebenga A."/>
            <person name="Young D."/>
            <person name="Pisabarro A."/>
            <person name="Eastwood D.C."/>
            <person name="Martin F."/>
            <person name="Cullen D."/>
            <person name="Grigoriev I.V."/>
            <person name="Hibbett D.S."/>
        </authorList>
    </citation>
    <scope>NUCLEOTIDE SEQUENCE [LARGE SCALE GENOMIC DNA]</scope>
    <source>
        <strain evidence="3">RWD-64-598 SS2</strain>
    </source>
</reference>
<evidence type="ECO:0000313" key="3">
    <source>
        <dbReference type="Proteomes" id="UP000053558"/>
    </source>
</evidence>
<dbReference type="AlphaFoldDB" id="A0A5M3MXD6"/>
<keyword evidence="3" id="KW-1185">Reference proteome</keyword>
<accession>A0A5M3MXD6</accession>
<dbReference type="OrthoDB" id="3362246at2759"/>
<feature type="signal peptide" evidence="1">
    <location>
        <begin position="1"/>
        <end position="19"/>
    </location>
</feature>
<dbReference type="GeneID" id="19208852"/>
<sequence length="233" mass="26026">MKFATSLASLALLASSTLALTINTPPYAYTCFNTLVTWSGGESPYTLSVTKPDNVNEVYDTYTGLTGDSYEWGVNIAPSTVVKLVLQDSNGSEARSEAFTLSVKPGTAPPGSNFDGDCDNQRRYISKLLSCLWKQNYPSRMGFESYIMLSSMIKPIMEVVNVIIKFPNMFQTPLLPCRDVLKGQESFEVIEHVNRIYPMLSFVETAFDVDGVRQMAPAWYSISNDHYFRVDAR</sequence>
<feature type="chain" id="PRO_5024464596" evidence="1">
    <location>
        <begin position="20"/>
        <end position="233"/>
    </location>
</feature>
<dbReference type="RefSeq" id="XP_007765388.1">
    <property type="nucleotide sequence ID" value="XM_007767198.1"/>
</dbReference>
<dbReference type="PANTHER" id="PTHR37487:SF3">
    <property type="entry name" value="CLEAVAGE_POLYADENYLATION SPECIFICITY FACTOR A SUBUNIT N-TERMINAL DOMAIN-CONTAINING PROTEIN"/>
    <property type="match status" value="1"/>
</dbReference>
<protein>
    <submittedName>
        <fullName evidence="2">Uncharacterized protein</fullName>
    </submittedName>
</protein>
<evidence type="ECO:0000256" key="1">
    <source>
        <dbReference type="SAM" id="SignalP"/>
    </source>
</evidence>
<organism evidence="2 3">
    <name type="scientific">Coniophora puteana (strain RWD-64-598)</name>
    <name type="common">Brown rot fungus</name>
    <dbReference type="NCBI Taxonomy" id="741705"/>
    <lineage>
        <taxon>Eukaryota</taxon>
        <taxon>Fungi</taxon>
        <taxon>Dikarya</taxon>
        <taxon>Basidiomycota</taxon>
        <taxon>Agaricomycotina</taxon>
        <taxon>Agaricomycetes</taxon>
        <taxon>Agaricomycetidae</taxon>
        <taxon>Boletales</taxon>
        <taxon>Coniophorineae</taxon>
        <taxon>Coniophoraceae</taxon>
        <taxon>Coniophora</taxon>
    </lineage>
</organism>
<gene>
    <name evidence="2" type="ORF">CONPUDRAFT_70707</name>
</gene>
<dbReference type="PANTHER" id="PTHR37487">
    <property type="entry name" value="CHROMOSOME 1, WHOLE GENOME SHOTGUN SEQUENCE"/>
    <property type="match status" value="1"/>
</dbReference>
<proteinExistence type="predicted"/>
<dbReference type="EMBL" id="JH711575">
    <property type="protein sequence ID" value="EIW83750.1"/>
    <property type="molecule type" value="Genomic_DNA"/>
</dbReference>
<dbReference type="Proteomes" id="UP000053558">
    <property type="component" value="Unassembled WGS sequence"/>
</dbReference>